<proteinExistence type="predicted"/>
<sequence length="53" mass="6109">MLKFIVSLTASVTTQAKANHFFVFFTWFYVCELAFASFCKMDNSSEEVSFISH</sequence>
<accession>A0A2P2KPV5</accession>
<evidence type="ECO:0000313" key="1">
    <source>
        <dbReference type="EMBL" id="MBX07736.1"/>
    </source>
</evidence>
<organism evidence="1">
    <name type="scientific">Rhizophora mucronata</name>
    <name type="common">Asiatic mangrove</name>
    <dbReference type="NCBI Taxonomy" id="61149"/>
    <lineage>
        <taxon>Eukaryota</taxon>
        <taxon>Viridiplantae</taxon>
        <taxon>Streptophyta</taxon>
        <taxon>Embryophyta</taxon>
        <taxon>Tracheophyta</taxon>
        <taxon>Spermatophyta</taxon>
        <taxon>Magnoliopsida</taxon>
        <taxon>eudicotyledons</taxon>
        <taxon>Gunneridae</taxon>
        <taxon>Pentapetalae</taxon>
        <taxon>rosids</taxon>
        <taxon>fabids</taxon>
        <taxon>Malpighiales</taxon>
        <taxon>Rhizophoraceae</taxon>
        <taxon>Rhizophora</taxon>
    </lineage>
</organism>
<protein>
    <submittedName>
        <fullName evidence="1">Uncharacterized protein</fullName>
    </submittedName>
</protein>
<name>A0A2P2KPV5_RHIMU</name>
<dbReference type="AlphaFoldDB" id="A0A2P2KPV5"/>
<dbReference type="EMBL" id="GGEC01027252">
    <property type="protein sequence ID" value="MBX07736.1"/>
    <property type="molecule type" value="Transcribed_RNA"/>
</dbReference>
<reference evidence="1" key="1">
    <citation type="submission" date="2018-02" db="EMBL/GenBank/DDBJ databases">
        <title>Rhizophora mucronata_Transcriptome.</title>
        <authorList>
            <person name="Meera S.P."/>
            <person name="Sreeshan A."/>
            <person name="Augustine A."/>
        </authorList>
    </citation>
    <scope>NUCLEOTIDE SEQUENCE</scope>
    <source>
        <tissue evidence="1">Leaf</tissue>
    </source>
</reference>